<dbReference type="Gene3D" id="3.40.50.720">
    <property type="entry name" value="NAD(P)-binding Rossmann-like Domain"/>
    <property type="match status" value="2"/>
</dbReference>
<reference evidence="4" key="1">
    <citation type="submission" date="2021-01" db="EMBL/GenBank/DDBJ databases">
        <authorList>
            <person name="Kaushik A."/>
        </authorList>
    </citation>
    <scope>NUCLEOTIDE SEQUENCE</scope>
    <source>
        <strain evidence="4">AG2-2IIIB</strain>
    </source>
</reference>
<dbReference type="FunFam" id="3.40.50.720:FF:000084">
    <property type="entry name" value="Short-chain dehydrogenase reductase"/>
    <property type="match status" value="2"/>
</dbReference>
<evidence type="ECO:0000256" key="3">
    <source>
        <dbReference type="RuleBase" id="RU000363"/>
    </source>
</evidence>
<dbReference type="GO" id="GO:0016616">
    <property type="term" value="F:oxidoreductase activity, acting on the CH-OH group of donors, NAD or NADP as acceptor"/>
    <property type="evidence" value="ECO:0007669"/>
    <property type="project" value="TreeGrafter"/>
</dbReference>
<dbReference type="EMBL" id="CAJMWT010002804">
    <property type="protein sequence ID" value="CAE6454970.1"/>
    <property type="molecule type" value="Genomic_DNA"/>
</dbReference>
<proteinExistence type="inferred from homology"/>
<name>A0A8H3GHY2_9AGAM</name>
<organism evidence="4 5">
    <name type="scientific">Rhizoctonia solani</name>
    <dbReference type="NCBI Taxonomy" id="456999"/>
    <lineage>
        <taxon>Eukaryota</taxon>
        <taxon>Fungi</taxon>
        <taxon>Dikarya</taxon>
        <taxon>Basidiomycota</taxon>
        <taxon>Agaricomycotina</taxon>
        <taxon>Agaricomycetes</taxon>
        <taxon>Cantharellales</taxon>
        <taxon>Ceratobasidiaceae</taxon>
        <taxon>Rhizoctonia</taxon>
    </lineage>
</organism>
<dbReference type="PRINTS" id="PR00080">
    <property type="entry name" value="SDRFAMILY"/>
</dbReference>
<evidence type="ECO:0000256" key="1">
    <source>
        <dbReference type="ARBA" id="ARBA00006484"/>
    </source>
</evidence>
<comment type="similarity">
    <text evidence="1 3">Belongs to the short-chain dehydrogenases/reductases (SDR) family.</text>
</comment>
<sequence length="477" mass="49939">MTRVAIITGAARGIGEVVAYKLSSDGVDVALADLPKKQDTLEQIVKAIEAKGRKAIALSCDVSKEDQVKDMVKTTVDTFGGLDIMVANAGIMGYAPILELSDEMLDRFITVNLKGVLYCYRAAAAQMIKQGRGGRIIGASSIYGIQGAINATGYCISKFGVRALTQTAALEWGQHNITVNAYAPGFIDTPLAAESGGGSHGENFLPLLHNCGLKRIGQPEEVASMVGFLASEGASYVTGIGEAIAYKLSSNGVDVALADLPNKQDTLGKIVETIKGNGCKAIALSCDVSKEDEVKDMVKTTVDTFGGLDIMVANAGIMGYAPILELPDEMLDRFITVNLKGVLYCYRAAAAQMIKQGRGGRIIGASSILGVQGATNSAGYCISKFGVRALTQTAALEWGQHSITVNAYAPGYIDTPMVAETGGGLHGENFLPLLRNCGLKRMGQPEEIAEVVGFLASEGASYVTGQALGANGGYILS</sequence>
<dbReference type="InterPro" id="IPR036291">
    <property type="entry name" value="NAD(P)-bd_dom_sf"/>
</dbReference>
<dbReference type="InterPro" id="IPR020904">
    <property type="entry name" value="Sc_DH/Rdtase_CS"/>
</dbReference>
<gene>
    <name evidence="4" type="ORF">RDB_LOCUS90418</name>
</gene>
<dbReference type="Pfam" id="PF13561">
    <property type="entry name" value="adh_short_C2"/>
    <property type="match status" value="1"/>
</dbReference>
<dbReference type="PANTHER" id="PTHR42760:SF121">
    <property type="entry name" value="3-OXOACYL-(ACYL-CARRIER-PROTEIN) REDUCTASE"/>
    <property type="match status" value="1"/>
</dbReference>
<accession>A0A8H3GHY2</accession>
<dbReference type="PANTHER" id="PTHR42760">
    <property type="entry name" value="SHORT-CHAIN DEHYDROGENASES/REDUCTASES FAMILY MEMBER"/>
    <property type="match status" value="1"/>
</dbReference>
<dbReference type="PROSITE" id="PS00061">
    <property type="entry name" value="ADH_SHORT"/>
    <property type="match status" value="2"/>
</dbReference>
<evidence type="ECO:0000313" key="5">
    <source>
        <dbReference type="Proteomes" id="UP000663843"/>
    </source>
</evidence>
<evidence type="ECO:0000313" key="4">
    <source>
        <dbReference type="EMBL" id="CAE6454970.1"/>
    </source>
</evidence>
<dbReference type="GO" id="GO:0006633">
    <property type="term" value="P:fatty acid biosynthetic process"/>
    <property type="evidence" value="ECO:0007669"/>
    <property type="project" value="TreeGrafter"/>
</dbReference>
<keyword evidence="2" id="KW-0521">NADP</keyword>
<dbReference type="Proteomes" id="UP000663843">
    <property type="component" value="Unassembled WGS sequence"/>
</dbReference>
<dbReference type="PRINTS" id="PR00081">
    <property type="entry name" value="GDHRDH"/>
</dbReference>
<dbReference type="Pfam" id="PF00106">
    <property type="entry name" value="adh_short"/>
    <property type="match status" value="1"/>
</dbReference>
<evidence type="ECO:0000256" key="2">
    <source>
        <dbReference type="ARBA" id="ARBA00022857"/>
    </source>
</evidence>
<evidence type="ECO:0008006" key="6">
    <source>
        <dbReference type="Google" id="ProtNLM"/>
    </source>
</evidence>
<protein>
    <recommendedName>
        <fullName evidence="6">3-oxoacyl-[acyl-carrier-protein] reductase FabG</fullName>
    </recommendedName>
</protein>
<dbReference type="AlphaFoldDB" id="A0A8H3GHY2"/>
<dbReference type="GO" id="GO:0048038">
    <property type="term" value="F:quinone binding"/>
    <property type="evidence" value="ECO:0007669"/>
    <property type="project" value="TreeGrafter"/>
</dbReference>
<comment type="caution">
    <text evidence="4">The sequence shown here is derived from an EMBL/GenBank/DDBJ whole genome shotgun (WGS) entry which is preliminary data.</text>
</comment>
<dbReference type="InterPro" id="IPR002347">
    <property type="entry name" value="SDR_fam"/>
</dbReference>
<dbReference type="SUPFAM" id="SSF51735">
    <property type="entry name" value="NAD(P)-binding Rossmann-fold domains"/>
    <property type="match status" value="2"/>
</dbReference>